<dbReference type="EMBL" id="ABJB010646978">
    <property type="status" value="NOT_ANNOTATED_CDS"/>
    <property type="molecule type" value="Genomic_DNA"/>
</dbReference>
<evidence type="ECO:0000256" key="4">
    <source>
        <dbReference type="PIRSR" id="PIRSR600542-1"/>
    </source>
</evidence>
<evidence type="ECO:0000259" key="6">
    <source>
        <dbReference type="Pfam" id="PF00755"/>
    </source>
</evidence>
<dbReference type="VEuPathDB" id="VectorBase:ISCI010317"/>
<dbReference type="InParanoid" id="B7Q2W7"/>
<dbReference type="EMBL" id="DS846371">
    <property type="protein sequence ID" value="EEC13189.1"/>
    <property type="molecule type" value="Genomic_DNA"/>
</dbReference>
<keyword evidence="9" id="KW-1185">Reference proteome</keyword>
<dbReference type="EnsemblMetazoa" id="ISCW010317-RA">
    <property type="protein sequence ID" value="ISCW010317-PA"/>
    <property type="gene ID" value="ISCW010317"/>
</dbReference>
<dbReference type="EMBL" id="ABJB010080511">
    <property type="status" value="NOT_ANNOTATED_CDS"/>
    <property type="molecule type" value="Genomic_DNA"/>
</dbReference>
<comment type="similarity">
    <text evidence="1 5">Belongs to the carnitine/choline acetyltransferase family.</text>
</comment>
<accession>B7Q2W7</accession>
<dbReference type="InterPro" id="IPR042231">
    <property type="entry name" value="Cho/carn_acyl_trans_2"/>
</dbReference>
<dbReference type="EMBL" id="ABJB010463678">
    <property type="status" value="NOT_ANNOTATED_CDS"/>
    <property type="molecule type" value="Genomic_DNA"/>
</dbReference>
<feature type="domain" description="Choline/carnitine acyltransferase" evidence="6">
    <location>
        <begin position="101"/>
        <end position="303"/>
    </location>
</feature>
<reference evidence="8" key="2">
    <citation type="submission" date="2020-05" db="UniProtKB">
        <authorList>
            <consortium name="EnsemblMetazoa"/>
        </authorList>
    </citation>
    <scope>IDENTIFICATION</scope>
    <source>
        <strain evidence="8">wikel</strain>
    </source>
</reference>
<dbReference type="VEuPathDB" id="VectorBase:ISCW010317"/>
<dbReference type="InterPro" id="IPR023213">
    <property type="entry name" value="CAT-like_dom_sf"/>
</dbReference>
<evidence type="ECO:0000313" key="8">
    <source>
        <dbReference type="EnsemblMetazoa" id="ISCW010317-PA"/>
    </source>
</evidence>
<dbReference type="InterPro" id="IPR000542">
    <property type="entry name" value="Carn_acyl_trans"/>
</dbReference>
<name>B7Q2W7_IXOSC</name>
<evidence type="ECO:0000256" key="2">
    <source>
        <dbReference type="ARBA" id="ARBA00022679"/>
    </source>
</evidence>
<dbReference type="EMBL" id="ABJB010287059">
    <property type="status" value="NOT_ANNOTATED_CDS"/>
    <property type="molecule type" value="Genomic_DNA"/>
</dbReference>
<dbReference type="GO" id="GO:0019254">
    <property type="term" value="P:carnitine metabolic process, CoA-linked"/>
    <property type="evidence" value="ECO:0000318"/>
    <property type="project" value="GO_Central"/>
</dbReference>
<dbReference type="Gene3D" id="3.30.559.70">
    <property type="entry name" value="Choline/Carnitine o-acyltransferase, domain 2"/>
    <property type="match status" value="1"/>
</dbReference>
<evidence type="ECO:0000256" key="3">
    <source>
        <dbReference type="ARBA" id="ARBA00023315"/>
    </source>
</evidence>
<sequence>MDAQLRRNAQNAKSLEAINRAALVVCLDGGVADAEPYEVAWPRQVCRGGPNAEHAANRWWDKPVQVIVGEDGGSALVYDHTAFDGTVMTGVTNHCYDYAYTGDTERLIYQFPNYGKKFIQSCNMSPDGYAQMAIQLAASRTIGTPVMVYGTASTRQFLHGRATVYYSSSEDSLSFCRDFDSPLSSRAEKEQSLRKAVERCKQDAVSAANGLAVYRMVYGLLSIALDDGIPIHPFFKHRVFGRADLTASQVNLQCDGCTFANPSFPGSYMVIYNIRPESFIFGLSCSKSFPERNTTKFKDAIEKALTELRECVDKCR</sequence>
<dbReference type="OrthoDB" id="240216at2759"/>
<dbReference type="HOGENOM" id="CLU_056451_0_0_1"/>
<dbReference type="Gene3D" id="3.30.559.10">
    <property type="entry name" value="Chloramphenicol acetyltransferase-like domain"/>
    <property type="match status" value="1"/>
</dbReference>
<reference evidence="7 9" key="1">
    <citation type="submission" date="2008-03" db="EMBL/GenBank/DDBJ databases">
        <title>Annotation of Ixodes scapularis.</title>
        <authorList>
            <consortium name="Ixodes scapularis Genome Project Consortium"/>
            <person name="Caler E."/>
            <person name="Hannick L.I."/>
            <person name="Bidwell S."/>
            <person name="Joardar V."/>
            <person name="Thiagarajan M."/>
            <person name="Amedeo P."/>
            <person name="Galinsky K.J."/>
            <person name="Schobel S."/>
            <person name="Inman J."/>
            <person name="Hostetler J."/>
            <person name="Miller J."/>
            <person name="Hammond M."/>
            <person name="Megy K."/>
            <person name="Lawson D."/>
            <person name="Kodira C."/>
            <person name="Sutton G."/>
            <person name="Meyer J."/>
            <person name="Hill C.A."/>
            <person name="Birren B."/>
            <person name="Nene V."/>
            <person name="Collins F."/>
            <person name="Alarcon-Chaidez F."/>
            <person name="Wikel S."/>
            <person name="Strausberg R."/>
        </authorList>
    </citation>
    <scope>NUCLEOTIDE SEQUENCE [LARGE SCALE GENOMIC DNA]</scope>
    <source>
        <strain evidence="9">Wikel</strain>
        <strain evidence="7">Wikel colony</strain>
    </source>
</reference>
<dbReference type="PANTHER" id="PTHR22589">
    <property type="entry name" value="CARNITINE O-ACYLTRANSFERASE"/>
    <property type="match status" value="1"/>
</dbReference>
<dbReference type="PANTHER" id="PTHR22589:SF103">
    <property type="entry name" value="CARNITINE O-ACETYL-TRANSFERASE, ISOFORM A-RELATED"/>
    <property type="match status" value="1"/>
</dbReference>
<dbReference type="VEuPathDB" id="VectorBase:ISCP_025563"/>
<feature type="domain" description="Choline/carnitine acyltransferase" evidence="6">
    <location>
        <begin position="5"/>
        <end position="99"/>
    </location>
</feature>
<protein>
    <submittedName>
        <fullName evidence="7 8">Carnitine acyltransferase, putative</fullName>
        <ecNumber evidence="7">2.3.1.6</ecNumber>
    </submittedName>
</protein>
<gene>
    <name evidence="7" type="ORF">IscW_ISCW010317</name>
</gene>
<dbReference type="GO" id="GO:0005777">
    <property type="term" value="C:peroxisome"/>
    <property type="evidence" value="ECO:0000318"/>
    <property type="project" value="GO_Central"/>
</dbReference>
<dbReference type="EMBL" id="ABJB010225011">
    <property type="status" value="NOT_ANNOTATED_CDS"/>
    <property type="molecule type" value="Genomic_DNA"/>
</dbReference>
<dbReference type="EMBL" id="ABJB010542743">
    <property type="status" value="NOT_ANNOTATED_CDS"/>
    <property type="molecule type" value="Genomic_DNA"/>
</dbReference>
<dbReference type="Proteomes" id="UP000001555">
    <property type="component" value="Unassembled WGS sequence"/>
</dbReference>
<proteinExistence type="inferred from homology"/>
<evidence type="ECO:0000313" key="9">
    <source>
        <dbReference type="Proteomes" id="UP000001555"/>
    </source>
</evidence>
<dbReference type="PaxDb" id="6945-B7Q2W7"/>
<dbReference type="SUPFAM" id="SSF52777">
    <property type="entry name" value="CoA-dependent acyltransferases"/>
    <property type="match status" value="2"/>
</dbReference>
<dbReference type="EMBL" id="ABJB011033982">
    <property type="status" value="NOT_ANNOTATED_CDS"/>
    <property type="molecule type" value="Genomic_DNA"/>
</dbReference>
<feature type="active site" description="Proton acceptor" evidence="4">
    <location>
        <position position="80"/>
    </location>
</feature>
<dbReference type="STRING" id="6945.B7Q2W7"/>
<dbReference type="GO" id="GO:0004092">
    <property type="term" value="F:carnitine O-acetyltransferase activity"/>
    <property type="evidence" value="ECO:0000318"/>
    <property type="project" value="GO_Central"/>
</dbReference>
<organism>
    <name type="scientific">Ixodes scapularis</name>
    <name type="common">Black-legged tick</name>
    <name type="synonym">Deer tick</name>
    <dbReference type="NCBI Taxonomy" id="6945"/>
    <lineage>
        <taxon>Eukaryota</taxon>
        <taxon>Metazoa</taxon>
        <taxon>Ecdysozoa</taxon>
        <taxon>Arthropoda</taxon>
        <taxon>Chelicerata</taxon>
        <taxon>Arachnida</taxon>
        <taxon>Acari</taxon>
        <taxon>Parasitiformes</taxon>
        <taxon>Ixodida</taxon>
        <taxon>Ixodoidea</taxon>
        <taxon>Ixodidae</taxon>
        <taxon>Ixodinae</taxon>
        <taxon>Ixodes</taxon>
    </lineage>
</organism>
<dbReference type="GO" id="GO:0004102">
    <property type="term" value="F:choline O-acetyltransferase activity"/>
    <property type="evidence" value="ECO:0007669"/>
    <property type="project" value="UniProtKB-EC"/>
</dbReference>
<evidence type="ECO:0000256" key="5">
    <source>
        <dbReference type="RuleBase" id="RU003801"/>
    </source>
</evidence>
<dbReference type="Pfam" id="PF00755">
    <property type="entry name" value="Carn_acyltransf"/>
    <property type="match status" value="2"/>
</dbReference>
<keyword evidence="3 5" id="KW-0012">Acyltransferase</keyword>
<dbReference type="EMBL" id="ABJB010526444">
    <property type="status" value="NOT_ANNOTATED_CDS"/>
    <property type="molecule type" value="Genomic_DNA"/>
</dbReference>
<dbReference type="AlphaFoldDB" id="B7Q2W7"/>
<evidence type="ECO:0000256" key="1">
    <source>
        <dbReference type="ARBA" id="ARBA00005232"/>
    </source>
</evidence>
<dbReference type="FunFam" id="3.30.559.10:FF:000093">
    <property type="entry name" value="Carnitine acyltransferase, putative"/>
    <property type="match status" value="1"/>
</dbReference>
<keyword evidence="2 5" id="KW-0808">Transferase</keyword>
<dbReference type="InterPro" id="IPR039551">
    <property type="entry name" value="Cho/carn_acyl_trans"/>
</dbReference>
<dbReference type="EC" id="2.3.1.6" evidence="7"/>
<dbReference type="PROSITE" id="PS00440">
    <property type="entry name" value="ACYLTRANSF_C_2"/>
    <property type="match status" value="1"/>
</dbReference>
<evidence type="ECO:0000313" key="7">
    <source>
        <dbReference type="EMBL" id="EEC13189.1"/>
    </source>
</evidence>